<feature type="region of interest" description="Disordered" evidence="1">
    <location>
        <begin position="761"/>
        <end position="787"/>
    </location>
</feature>
<dbReference type="AlphaFoldDB" id="A0A9W9A9I6"/>
<sequence>MPQANDSSARSGSFDYAIIHGQAVATTPNLSYLSSSSIRLLDFFIFHHGTFSDVLEFATRMGLKNSEVDTTTFPFLLDTLSTEDMIILKTQVLNSCLVALNETSDNIVAGLDSVRSMTIDTVNWISYINSRALDAISSVESNDRMHFSNARAFQHLLVLTDNQLEDLGTAVNTLTSMANVILVEQKQVLRAIVEISSLFRFVLKIGDERVKRALDEENKGLTALMQRLDEVLLSLRLIEAPLKLLRDDLADIEDLYKVMMSTGGVIVTPEGQSLPGQSFYSEYALKAHLAYMRKAERAFRQRDDPPIVDFAPLFTAKPLSESLGISITPQITASVCNPLPPSSTAKVNDSDTTHSSGLEQRGIDIDETCTPWQTPQTMHQPLSLEYEWVRLETIHRQLESLEADPLRHWNPAEIDFREGLSESDFFDYPSLTSLVSESSVNTLLLGHLEWLRNSRITLEQNRDAARLSSRFSCKHAVITRRLTGAEATTRTKLTEEWIMRKNTLIQERVHSTTTLHLICNLSTIPLVFFLRSMRLRNQRQWPTPPESFGSSDQNPPTSGPVATETALQDCSPLPDATSTSVSHLSSRTGHNLPPVVSDAPLDALGKARLAYRQQKPKSYLSKKFSVDTLLLLAKELEIGPILTPKGRISRDRQQIVNALIKKITLTEAFNQRDVPNTGLEQLSWTNHDLGATSSATTEATRAEDVVENDGILSRKKAQTLYRTATKAKINRLRRTELVAVWKVAAHFVAAANRARNVTAARQTAENDWYEDEDDEDDVSLGGSDKFGSDEEVFEMPIQNQGLKDEIHRYDAYGLF</sequence>
<dbReference type="Proteomes" id="UP001150238">
    <property type="component" value="Unassembled WGS sequence"/>
</dbReference>
<protein>
    <submittedName>
        <fullName evidence="2">Uncharacterized protein</fullName>
    </submittedName>
</protein>
<feature type="compositionally biased region" description="Polar residues" evidence="1">
    <location>
        <begin position="576"/>
        <end position="589"/>
    </location>
</feature>
<feature type="region of interest" description="Disordered" evidence="1">
    <location>
        <begin position="540"/>
        <end position="597"/>
    </location>
</feature>
<gene>
    <name evidence="2" type="ORF">C8J55DRAFT_489697</name>
</gene>
<accession>A0A9W9A9I6</accession>
<name>A0A9W9A9I6_9AGAR</name>
<organism evidence="2 3">
    <name type="scientific">Lentinula lateritia</name>
    <dbReference type="NCBI Taxonomy" id="40482"/>
    <lineage>
        <taxon>Eukaryota</taxon>
        <taxon>Fungi</taxon>
        <taxon>Dikarya</taxon>
        <taxon>Basidiomycota</taxon>
        <taxon>Agaricomycotina</taxon>
        <taxon>Agaricomycetes</taxon>
        <taxon>Agaricomycetidae</taxon>
        <taxon>Agaricales</taxon>
        <taxon>Marasmiineae</taxon>
        <taxon>Omphalotaceae</taxon>
        <taxon>Lentinula</taxon>
    </lineage>
</organism>
<proteinExistence type="predicted"/>
<evidence type="ECO:0000313" key="2">
    <source>
        <dbReference type="EMBL" id="KAJ4477687.1"/>
    </source>
</evidence>
<comment type="caution">
    <text evidence="2">The sequence shown here is derived from an EMBL/GenBank/DDBJ whole genome shotgun (WGS) entry which is preliminary data.</text>
</comment>
<evidence type="ECO:0000256" key="1">
    <source>
        <dbReference type="SAM" id="MobiDB-lite"/>
    </source>
</evidence>
<feature type="compositionally biased region" description="Acidic residues" evidence="1">
    <location>
        <begin position="767"/>
        <end position="778"/>
    </location>
</feature>
<reference evidence="2" key="2">
    <citation type="journal article" date="2023" name="Proc. Natl. Acad. Sci. U.S.A.">
        <title>A global phylogenomic analysis of the shiitake genus Lentinula.</title>
        <authorList>
            <person name="Sierra-Patev S."/>
            <person name="Min B."/>
            <person name="Naranjo-Ortiz M."/>
            <person name="Looney B."/>
            <person name="Konkel Z."/>
            <person name="Slot J.C."/>
            <person name="Sakamoto Y."/>
            <person name="Steenwyk J.L."/>
            <person name="Rokas A."/>
            <person name="Carro J."/>
            <person name="Camarero S."/>
            <person name="Ferreira P."/>
            <person name="Molpeceres G."/>
            <person name="Ruiz-Duenas F.J."/>
            <person name="Serrano A."/>
            <person name="Henrissat B."/>
            <person name="Drula E."/>
            <person name="Hughes K.W."/>
            <person name="Mata J.L."/>
            <person name="Ishikawa N.K."/>
            <person name="Vargas-Isla R."/>
            <person name="Ushijima S."/>
            <person name="Smith C.A."/>
            <person name="Donoghue J."/>
            <person name="Ahrendt S."/>
            <person name="Andreopoulos W."/>
            <person name="He G."/>
            <person name="LaButti K."/>
            <person name="Lipzen A."/>
            <person name="Ng V."/>
            <person name="Riley R."/>
            <person name="Sandor L."/>
            <person name="Barry K."/>
            <person name="Martinez A.T."/>
            <person name="Xiao Y."/>
            <person name="Gibbons J.G."/>
            <person name="Terashima K."/>
            <person name="Grigoriev I.V."/>
            <person name="Hibbett D."/>
        </authorList>
    </citation>
    <scope>NUCLEOTIDE SEQUENCE</scope>
    <source>
        <strain evidence="2">Sp2 HRB7682 ss15</strain>
    </source>
</reference>
<reference evidence="2" key="1">
    <citation type="submission" date="2022-08" db="EMBL/GenBank/DDBJ databases">
        <authorList>
            <consortium name="DOE Joint Genome Institute"/>
            <person name="Min B."/>
            <person name="Riley R."/>
            <person name="Sierra-Patev S."/>
            <person name="Naranjo-Ortiz M."/>
            <person name="Looney B."/>
            <person name="Konkel Z."/>
            <person name="Slot J.C."/>
            <person name="Sakamoto Y."/>
            <person name="Steenwyk J.L."/>
            <person name="Rokas A."/>
            <person name="Carro J."/>
            <person name="Camarero S."/>
            <person name="Ferreira P."/>
            <person name="Molpeceres G."/>
            <person name="Ruiz-Duenas F.J."/>
            <person name="Serrano A."/>
            <person name="Henrissat B."/>
            <person name="Drula E."/>
            <person name="Hughes K.W."/>
            <person name="Mata J.L."/>
            <person name="Ishikawa N.K."/>
            <person name="Vargas-Isla R."/>
            <person name="Ushijima S."/>
            <person name="Smith C.A."/>
            <person name="Ahrendt S."/>
            <person name="Andreopoulos W."/>
            <person name="He G."/>
            <person name="Labutti K."/>
            <person name="Lipzen A."/>
            <person name="Ng V."/>
            <person name="Sandor L."/>
            <person name="Barry K."/>
            <person name="Martinez A.T."/>
            <person name="Xiao Y."/>
            <person name="Gibbons J.G."/>
            <person name="Terashima K."/>
            <person name="Hibbett D.S."/>
            <person name="Grigoriev I.V."/>
        </authorList>
    </citation>
    <scope>NUCLEOTIDE SEQUENCE</scope>
    <source>
        <strain evidence="2">Sp2 HRB7682 ss15</strain>
    </source>
</reference>
<evidence type="ECO:0000313" key="3">
    <source>
        <dbReference type="Proteomes" id="UP001150238"/>
    </source>
</evidence>
<dbReference type="EMBL" id="JANVFS010000018">
    <property type="protein sequence ID" value="KAJ4477687.1"/>
    <property type="molecule type" value="Genomic_DNA"/>
</dbReference>